<gene>
    <name evidence="1" type="ORF">VM57_12090</name>
</gene>
<evidence type="ECO:0000313" key="1">
    <source>
        <dbReference type="EMBL" id="KKD57184.1"/>
    </source>
</evidence>
<reference evidence="1 2" key="1">
    <citation type="submission" date="2015-03" db="EMBL/GenBank/DDBJ databases">
        <title>Draft genome of Stenotrophomonas maltophila isolated from urine specimen.</title>
        <authorList>
            <person name="Murugan N."/>
            <person name="Malathi J."/>
            <person name="Umashankar V."/>
            <person name="Madhavan H."/>
        </authorList>
    </citation>
    <scope>NUCLEOTIDE SEQUENCE [LARGE SCALE GENOMIC DNA]</scope>
    <source>
        <strain evidence="1 2">JMNMN1</strain>
    </source>
</reference>
<dbReference type="AlphaFoldDB" id="A0A0F5ZNH1"/>
<name>A0A0F5ZNH1_STEMA</name>
<organism evidence="1 2">
    <name type="scientific">Stenotrophomonas maltophilia</name>
    <name type="common">Pseudomonas maltophilia</name>
    <name type="synonym">Xanthomonas maltophilia</name>
    <dbReference type="NCBI Taxonomy" id="40324"/>
    <lineage>
        <taxon>Bacteria</taxon>
        <taxon>Pseudomonadati</taxon>
        <taxon>Pseudomonadota</taxon>
        <taxon>Gammaproteobacteria</taxon>
        <taxon>Lysobacterales</taxon>
        <taxon>Lysobacteraceae</taxon>
        <taxon>Stenotrophomonas</taxon>
        <taxon>Stenotrophomonas maltophilia group</taxon>
    </lineage>
</organism>
<protein>
    <submittedName>
        <fullName evidence="1">Uncharacterized protein</fullName>
    </submittedName>
</protein>
<evidence type="ECO:0000313" key="2">
    <source>
        <dbReference type="Proteomes" id="UP000243478"/>
    </source>
</evidence>
<comment type="caution">
    <text evidence="1">The sequence shown here is derived from an EMBL/GenBank/DDBJ whole genome shotgun (WGS) entry which is preliminary data.</text>
</comment>
<accession>A0A0F5ZNH1</accession>
<sequence length="130" mass="13751">MLVAARGIDRCLCGIQRLHAVLQELLASVRQGQMAGTAQQQGHAQFLLQPLQVEADHRTAEAEPIGCCGEAAGLDHGAEDIEAIEADHGNSLSKWIDSVAVLSCFSNKARTACWPLPCWSAADAVPPPAP</sequence>
<dbReference type="Proteomes" id="UP000243478">
    <property type="component" value="Unassembled WGS sequence"/>
</dbReference>
<proteinExistence type="predicted"/>
<dbReference type="EMBL" id="JZRZ01000019">
    <property type="protein sequence ID" value="KKD57184.1"/>
    <property type="molecule type" value="Genomic_DNA"/>
</dbReference>